<dbReference type="STRING" id="428990.SAMN06295987_103238"/>
<protein>
    <submittedName>
        <fullName evidence="4">Filamentous hemagglutinin family N-terminal domain-containing protein</fullName>
    </submittedName>
</protein>
<dbReference type="EMBL" id="FVZE01000003">
    <property type="protein sequence ID" value="SLK00170.1"/>
    <property type="molecule type" value="Genomic_DNA"/>
</dbReference>
<evidence type="ECO:0000256" key="1">
    <source>
        <dbReference type="SAM" id="MobiDB-lite"/>
    </source>
</evidence>
<dbReference type="RefSeq" id="WP_079730548.1">
    <property type="nucleotide sequence ID" value="NZ_FVZE01000003.1"/>
</dbReference>
<reference evidence="5" key="1">
    <citation type="submission" date="2017-02" db="EMBL/GenBank/DDBJ databases">
        <authorList>
            <person name="Varghese N."/>
            <person name="Submissions S."/>
        </authorList>
    </citation>
    <scope>NUCLEOTIDE SEQUENCE [LARGE SCALE GENOMIC DNA]</scope>
    <source>
        <strain evidence="5">SM117</strain>
    </source>
</reference>
<dbReference type="InterPro" id="IPR012334">
    <property type="entry name" value="Pectin_lyas_fold"/>
</dbReference>
<dbReference type="SUPFAM" id="SSF51126">
    <property type="entry name" value="Pectin lyase-like"/>
    <property type="match status" value="1"/>
</dbReference>
<evidence type="ECO:0000313" key="5">
    <source>
        <dbReference type="Proteomes" id="UP000190989"/>
    </source>
</evidence>
<dbReference type="SMART" id="SM00912">
    <property type="entry name" value="Haemagg_act"/>
    <property type="match status" value="1"/>
</dbReference>
<proteinExistence type="predicted"/>
<dbReference type="Gene3D" id="2.160.20.110">
    <property type="match status" value="2"/>
</dbReference>
<dbReference type="InterPro" id="IPR041286">
    <property type="entry name" value="MBG_2"/>
</dbReference>
<dbReference type="InterPro" id="IPR008638">
    <property type="entry name" value="FhaB/CdiA-like_TPS"/>
</dbReference>
<evidence type="ECO:0000313" key="4">
    <source>
        <dbReference type="EMBL" id="SLK00170.1"/>
    </source>
</evidence>
<feature type="signal peptide" evidence="2">
    <location>
        <begin position="1"/>
        <end position="28"/>
    </location>
</feature>
<name>A0A1U6HWJ4_9SPHN</name>
<dbReference type="Pfam" id="PF18676">
    <property type="entry name" value="MBG_2"/>
    <property type="match status" value="3"/>
</dbReference>
<feature type="chain" id="PRO_5012504809" evidence="2">
    <location>
        <begin position="29"/>
        <end position="2073"/>
    </location>
</feature>
<keyword evidence="2" id="KW-0732">Signal</keyword>
<dbReference type="Gene3D" id="2.160.20.10">
    <property type="entry name" value="Single-stranded right-handed beta-helix, Pectin lyase-like"/>
    <property type="match status" value="1"/>
</dbReference>
<keyword evidence="5" id="KW-1185">Reference proteome</keyword>
<accession>A0A1U6HWJ4</accession>
<dbReference type="Gene3D" id="3.30.160.710">
    <property type="match status" value="1"/>
</dbReference>
<feature type="compositionally biased region" description="Low complexity" evidence="1">
    <location>
        <begin position="2005"/>
        <end position="2019"/>
    </location>
</feature>
<dbReference type="Proteomes" id="UP000190989">
    <property type="component" value="Unassembled WGS sequence"/>
</dbReference>
<feature type="domain" description="Filamentous haemagglutinin FhaB/tRNA nuclease CdiA-like TPS" evidence="3">
    <location>
        <begin position="48"/>
        <end position="160"/>
    </location>
</feature>
<evidence type="ECO:0000256" key="2">
    <source>
        <dbReference type="SAM" id="SignalP"/>
    </source>
</evidence>
<evidence type="ECO:0000259" key="3">
    <source>
        <dbReference type="SMART" id="SM00912"/>
    </source>
</evidence>
<gene>
    <name evidence="4" type="ORF">SAMN06295987_103238</name>
</gene>
<sequence length="2073" mass="202732">MRPRSSLSLLRNASLVALLAAMPQVVWAQAFQGTGTVDFGSATIDSSVAGVDNITVDTAHTTITWTPTDTGTGGGAINFLASGDTVNFAANGALGSNYVVLNRIVPVDQTRAVRLDGNITSDAAGSVWFYSPGGLLVGSTARIDVGSLLLTTGDPVVDGTGDFMANAGQFSIGPQSGSTSAIVVEAGAEVRSENVGQNNYIVAVAPRIQQDGLLSARGSVALVAAESADFAIDNTGLFNISVTSGSGVATNTFTHTGSTGGPDVAGVGETRRVYMVAVPKNNAITMAIESSGSIGFDVAGAASLDGNTIVLSAGHNIADSGSGNPIAVGPASSGTADISIARGSYTSNGYVSAVGNVTVTDMTAGGTPDISFASNLSIHANNAAILRAEQGTISIGGDLVLEADAGSTGAGSASLEAGLAGTAVNIGGNLLVSASEINTSNFYASGGAAQLLSDGGLITVGGSAVVAANAIGFDTGIGSGGSAYGGSAIVTIGAGGGLLVSGGSLTVDASAKGGAAGDGSGDLGGDAYGGFVKVETTGGTIGVAGTLAIGSSAIAGDAGLTNGTGGEALAYQAPELLIQGAITTGGLSLDARVKGGSGSSGGNAYASSPIFTLSPGSMLTVSGDALFDTSAHGGDGAVGTGGYAVAGNVKLAVGDSAATIDLQSNVGFNASAIGGNSASAAGGAATGGTVLLAADAGTFKLASTGGSLAFDTSVQAGTGTISGVAQNGFTLFSAASNATASLGAGGGSPGDIVINAPITVGGNSHLKILAAGSIDVAGTVTGSGANAHLTLQADSDGNAAGTVTAQSGLFNLTGTGNQIDIYYNPASFGTPTDFSGSVVAGNLTAYQLVYTLADLQGINNFLGQNFALGTDIDASATIGWNGGAGFVPLGTGSQYTGNFDGLGHVITNLTINRPGVTQVGLFALAGGPASQPAISIRNVGLINASIIGGDSVGGLIGATANCGFCGAVKVSNSFVTGTVTGQSNVGGLIGGTGMNTFVDGSHSTAAVIGSGSRIGGLIGGAYHAVVTRSFSTGIVSGADNSTEVGGLIGWHDYGSIDQSYASGDVVVGAGAQFVGGLTGTNWVSVSRSYALGDVIAGSGSDSIGGLVGRNIGPGYGTISASYSTGAVIAQGGTNVGGFVGDNAGGVISSSYWDGFTSGLSAGFGANTGTITNLLSVTGDPSQSGAGNYAFGSTAYANLNPNDWIWIKNATRPIGIWEQPQFQSGVASIGSIHQMQLVSLALERNYRLSHNIDATETARLSGVWGQDGFIPLGDGEPPFLGVFDGAGHVISGLAINRPSESEVGLFRYNAGTIRDLGLVDVNILGGLGWVGAIAGGNSGTITGSFVTGVINSGGSDTGGLVGMNQSTGIIDNSWSGVNVSGGNYIGGIAGSNDGSISFTFANGVVTGAGAGGLVGSNSPSGSILNSYWDSEASGVSVACSIDGGTSCANAGMLTTAQSRLASSFAGWSLDTTGTDTAIWRIYDGLSTPLLKAFLRPLVVGPTDTTLVYDGTVPLLNAIPLGADLNHLFGTAGISGAGRNAGSYSVSYSGGLSSDQLGYNIITAPAATLTITPAALTLNAVTDGRIYDATILSSGSVGIVGLQGADSISGLTQSFDSANAGTRTLSVDTGYTINDGNGGGNYTVSFNTASGSITPAALVLSAVSDTRTYDATVGSTGSIGISGLQGADSIGGLTQSFDSANAGTRTLSVDTGYTINDGNGGGNYTVSFNTASGSITPAAATITYTANPVSSAYGDALAGLTGTESASGLFGSDTLATVTTGTAVYSTSASALSNVGNYAVTGSGLSGNSANYSFSFVQDPTNAIAHSVIARAITVNGDLRDRLYGDANPILTYTVGGAGLVNGDTLTGSLSTTADTLSGVGSYAVTQGTLAASSNYALTYVDGSLSVTPRSLIISADPASRVQFDPNPALTYTVGGDGLVNGDSLAGALTTTATIASPAGSYPITQGTLAASSNYTVTYTGNDLTVLPCSAANGCAGSTVPTIANQVSSSVQQQEQSAASQTEEEQKEQAAAESTGNPKVVVNSVIDTRKVSQPPPVDEPVSGTGNSSLWIPGDL</sequence>
<organism evidence="4 5">
    <name type="scientific">Novosphingobium mathurense</name>
    <dbReference type="NCBI Taxonomy" id="428990"/>
    <lineage>
        <taxon>Bacteria</taxon>
        <taxon>Pseudomonadati</taxon>
        <taxon>Pseudomonadota</taxon>
        <taxon>Alphaproteobacteria</taxon>
        <taxon>Sphingomonadales</taxon>
        <taxon>Sphingomonadaceae</taxon>
        <taxon>Novosphingobium</taxon>
    </lineage>
</organism>
<dbReference type="InterPro" id="IPR011050">
    <property type="entry name" value="Pectin_lyase_fold/virulence"/>
</dbReference>
<feature type="region of interest" description="Disordered" evidence="1">
    <location>
        <begin position="2005"/>
        <end position="2073"/>
    </location>
</feature>